<proteinExistence type="predicted"/>
<reference evidence="2" key="1">
    <citation type="submission" date="2016-01" db="EMBL/GenBank/DDBJ databases">
        <title>Reference transcriptome for the parasite Schistocephalus solidus: insights into the molecular evolution of parasitism.</title>
        <authorList>
            <person name="Hebert F.O."/>
            <person name="Grambauer S."/>
            <person name="Barber I."/>
            <person name="Landry C.R."/>
            <person name="Aubin-Horth N."/>
        </authorList>
    </citation>
    <scope>NUCLEOTIDE SEQUENCE</scope>
</reference>
<evidence type="ECO:0000313" key="2">
    <source>
        <dbReference type="EMBL" id="JAP54637.1"/>
    </source>
</evidence>
<evidence type="ECO:0000256" key="1">
    <source>
        <dbReference type="SAM" id="Phobius"/>
    </source>
</evidence>
<organism evidence="2">
    <name type="scientific">Schistocephalus solidus</name>
    <name type="common">Tapeworm</name>
    <dbReference type="NCBI Taxonomy" id="70667"/>
    <lineage>
        <taxon>Eukaryota</taxon>
        <taxon>Metazoa</taxon>
        <taxon>Spiralia</taxon>
        <taxon>Lophotrochozoa</taxon>
        <taxon>Platyhelminthes</taxon>
        <taxon>Cestoda</taxon>
        <taxon>Eucestoda</taxon>
        <taxon>Diphyllobothriidea</taxon>
        <taxon>Diphyllobothriidae</taxon>
        <taxon>Schistocephalus</taxon>
    </lineage>
</organism>
<sequence>MTENCIVRSTPIPSRNTPDVFILVKQTCQFRGPLQLSRCDSPQHGKSPVLSFQVSPLRPQLFCHSTKTSQTIFKSCIFFPNRLHFLNPLHKTVYLLASLSISFVVMFGIRLLSYLVII</sequence>
<protein>
    <submittedName>
        <fullName evidence="2">Uncharacterized protein</fullName>
    </submittedName>
</protein>
<keyword evidence="1" id="KW-1133">Transmembrane helix</keyword>
<dbReference type="EMBL" id="GEEE01008588">
    <property type="protein sequence ID" value="JAP54637.1"/>
    <property type="molecule type" value="Transcribed_RNA"/>
</dbReference>
<keyword evidence="1" id="KW-0472">Membrane</keyword>
<dbReference type="AlphaFoldDB" id="A0A0X3PX09"/>
<name>A0A0X3PX09_SCHSO</name>
<accession>A0A0X3PX09</accession>
<feature type="transmembrane region" description="Helical" evidence="1">
    <location>
        <begin position="93"/>
        <end position="117"/>
    </location>
</feature>
<keyword evidence="1" id="KW-0812">Transmembrane</keyword>
<gene>
    <name evidence="2" type="ORF">TR140279</name>
</gene>